<evidence type="ECO:0000313" key="1">
    <source>
        <dbReference type="EMBL" id="EJW74765.1"/>
    </source>
</evidence>
<gene>
    <name evidence="1" type="ORF">WUBG_14327</name>
</gene>
<comment type="caution">
    <text evidence="1">The sequence shown here is derived from an EMBL/GenBank/DDBJ whole genome shotgun (WGS) entry which is preliminary data.</text>
</comment>
<evidence type="ECO:0000313" key="2">
    <source>
        <dbReference type="Proteomes" id="UP000004810"/>
    </source>
</evidence>
<dbReference type="AlphaFoldDB" id="J9AKK7"/>
<dbReference type="EMBL" id="ADBV01011629">
    <property type="protein sequence ID" value="EJW74765.1"/>
    <property type="molecule type" value="Genomic_DNA"/>
</dbReference>
<proteinExistence type="predicted"/>
<name>J9AKK7_WUCBA</name>
<organism evidence="1 2">
    <name type="scientific">Wuchereria bancrofti</name>
    <dbReference type="NCBI Taxonomy" id="6293"/>
    <lineage>
        <taxon>Eukaryota</taxon>
        <taxon>Metazoa</taxon>
        <taxon>Ecdysozoa</taxon>
        <taxon>Nematoda</taxon>
        <taxon>Chromadorea</taxon>
        <taxon>Rhabditida</taxon>
        <taxon>Spirurina</taxon>
        <taxon>Spiruromorpha</taxon>
        <taxon>Filarioidea</taxon>
        <taxon>Onchocercidae</taxon>
        <taxon>Wuchereria</taxon>
    </lineage>
</organism>
<accession>J9AKK7</accession>
<sequence length="139" mass="16005">MQSACPDEIFWCDLTADEWYPPNSIGALLSATLAIKITETSKHKLIGYFLLDYDDLMGKEPKVFDRFKWLFPYRNQAICNQIERNWRNDCGLEEPLSKCGKSGITNTKAEEPVCEVQQLMKRLLLNRKEIELIKGSVTS</sequence>
<protein>
    <submittedName>
        <fullName evidence="1">Uncharacterized protein</fullName>
    </submittedName>
</protein>
<dbReference type="Proteomes" id="UP000004810">
    <property type="component" value="Unassembled WGS sequence"/>
</dbReference>
<reference evidence="2" key="1">
    <citation type="submission" date="2012-08" db="EMBL/GenBank/DDBJ databases">
        <title>The Genome Sequence of Wuchereria bancrofti.</title>
        <authorList>
            <person name="Nutman T.B."/>
            <person name="Fink D.L."/>
            <person name="Russ C."/>
            <person name="Young S."/>
            <person name="Zeng Q."/>
            <person name="Koehrsen M."/>
            <person name="Alvarado L."/>
            <person name="Berlin A."/>
            <person name="Chapman S.B."/>
            <person name="Chen Z."/>
            <person name="Freedman E."/>
            <person name="Gellesch M."/>
            <person name="Goldberg J."/>
            <person name="Griggs A."/>
            <person name="Gujja S."/>
            <person name="Heilman E.R."/>
            <person name="Heiman D."/>
            <person name="Hepburn T."/>
            <person name="Howarth C."/>
            <person name="Jen D."/>
            <person name="Larson L."/>
            <person name="Lewis B."/>
            <person name="Mehta T."/>
            <person name="Park D."/>
            <person name="Pearson M."/>
            <person name="Roberts A."/>
            <person name="Saif S."/>
            <person name="Shea T."/>
            <person name="Shenoy N."/>
            <person name="Sisk P."/>
            <person name="Stolte C."/>
            <person name="Sykes S."/>
            <person name="Walk T."/>
            <person name="White J."/>
            <person name="Yandava C."/>
            <person name="Haas B."/>
            <person name="Henn M.R."/>
            <person name="Nusbaum C."/>
            <person name="Birren B."/>
        </authorList>
    </citation>
    <scope>NUCLEOTIDE SEQUENCE [LARGE SCALE GENOMIC DNA]</scope>
    <source>
        <strain evidence="2">NA</strain>
    </source>
</reference>